<name>A0A9W6YTV1_AMBMO</name>
<feature type="compositionally biased region" description="Acidic residues" evidence="1">
    <location>
        <begin position="113"/>
        <end position="131"/>
    </location>
</feature>
<feature type="compositionally biased region" description="Low complexity" evidence="1">
    <location>
        <begin position="132"/>
        <end position="149"/>
    </location>
</feature>
<reference evidence="3" key="1">
    <citation type="submission" date="2023-04" db="EMBL/GenBank/DDBJ databases">
        <title>Ambrosiozyma monospora NBRC 1965.</title>
        <authorList>
            <person name="Ichikawa N."/>
            <person name="Sato H."/>
            <person name="Tonouchi N."/>
        </authorList>
    </citation>
    <scope>NUCLEOTIDE SEQUENCE</scope>
    <source>
        <strain evidence="3">NBRC 1965</strain>
    </source>
</reference>
<sequence length="693" mass="75902">MFLLYPLFFLLSYHSLAQAQLHYAFLPTETGLKNAVSSSTSTTTESLLSSPTSDATSSFVKTYAINGQLKKVGKTSGSYPEGEESELYSDFESESSAYSDSDSESDSGSSADSDSDSDSESSADSDSDSDSSSDSGSASADIDSTSTESNSDSIESPLITSYVYSYSNSDAYKWAFFKAMATSFDTFYTLLVSNYSTSLSAGEYDAITSIENVMNNGSRPWSIYECGALCTVTLDSLYSNAYSEFPGDLQLSVDDDADSYYSVLISTTTSTTSSWSFSESYSGVPISTSESLSDYLKEDIFKTYYSIALCSAFQVQDPFRFDVYFLTNTADETASSLYEACHPITTADQGELKSICENIQTLTSDIPFLEDISSDAEIIFSYVMLTNVDFIWVNTTLHPYVTTPQTITDTGIYVSTYYPFEVTVNVTEQVIINSWNTTFSEIMITPSVSSTVMTSSQLVSSGVVTSNVFTTTGHLRTDVQKLVNCGVQALIFDYVKEPDNFISYIETHGNESFVLKYVDIVNGSLEDVNIAKYPKEFQRVNANFFNFIFKLPLERQDSLLDYMGYCCLQKFTDLQTTQGDRTTSTPFEMVNWKSGDGSFFKEMFSFGFQGGFVNYISTTLTTTDTNGLNSTTVFMTTISSFDGYGYSVPLPTSICEECNSGSWDVTQFSLTNGASATAGSRGGGLNPMALNDS</sequence>
<dbReference type="AlphaFoldDB" id="A0A9W6YTV1"/>
<proteinExistence type="predicted"/>
<keyword evidence="2" id="KW-0732">Signal</keyword>
<organism evidence="3 4">
    <name type="scientific">Ambrosiozyma monospora</name>
    <name type="common">Yeast</name>
    <name type="synonym">Endomycopsis monosporus</name>
    <dbReference type="NCBI Taxonomy" id="43982"/>
    <lineage>
        <taxon>Eukaryota</taxon>
        <taxon>Fungi</taxon>
        <taxon>Dikarya</taxon>
        <taxon>Ascomycota</taxon>
        <taxon>Saccharomycotina</taxon>
        <taxon>Pichiomycetes</taxon>
        <taxon>Pichiales</taxon>
        <taxon>Pichiaceae</taxon>
        <taxon>Ambrosiozyma</taxon>
    </lineage>
</organism>
<accession>A0A9W6YTV1</accession>
<feature type="chain" id="PRO_5040938929" evidence="2">
    <location>
        <begin position="20"/>
        <end position="693"/>
    </location>
</feature>
<keyword evidence="4" id="KW-1185">Reference proteome</keyword>
<dbReference type="EMBL" id="BSXU01000597">
    <property type="protein sequence ID" value="GMG21221.1"/>
    <property type="molecule type" value="Genomic_DNA"/>
</dbReference>
<evidence type="ECO:0000313" key="3">
    <source>
        <dbReference type="EMBL" id="GMG21221.1"/>
    </source>
</evidence>
<feature type="region of interest" description="Disordered" evidence="1">
    <location>
        <begin position="72"/>
        <end position="153"/>
    </location>
</feature>
<evidence type="ECO:0000256" key="2">
    <source>
        <dbReference type="SAM" id="SignalP"/>
    </source>
</evidence>
<dbReference type="Proteomes" id="UP001165063">
    <property type="component" value="Unassembled WGS sequence"/>
</dbReference>
<protein>
    <submittedName>
        <fullName evidence="3">Unnamed protein product</fullName>
    </submittedName>
</protein>
<evidence type="ECO:0000313" key="4">
    <source>
        <dbReference type="Proteomes" id="UP001165063"/>
    </source>
</evidence>
<gene>
    <name evidence="3" type="ORF">Amon01_000183400</name>
</gene>
<feature type="compositionally biased region" description="Acidic residues" evidence="1">
    <location>
        <begin position="81"/>
        <end position="93"/>
    </location>
</feature>
<feature type="signal peptide" evidence="2">
    <location>
        <begin position="1"/>
        <end position="19"/>
    </location>
</feature>
<comment type="caution">
    <text evidence="3">The sequence shown here is derived from an EMBL/GenBank/DDBJ whole genome shotgun (WGS) entry which is preliminary data.</text>
</comment>
<evidence type="ECO:0000256" key="1">
    <source>
        <dbReference type="SAM" id="MobiDB-lite"/>
    </source>
</evidence>
<feature type="compositionally biased region" description="Low complexity" evidence="1">
    <location>
        <begin position="94"/>
        <end position="112"/>
    </location>
</feature>